<keyword evidence="3" id="KW-1185">Reference proteome</keyword>
<sequence length="143" mass="15086">MRIRSVATAAAVVLACASATAAHAVDIKINVSFLNQTSGPAIAYVQHGSDQQHVNTTLMPNQPAFHTINRYTAVDGPEGRYGIGLQLYSVATCYMEIVAKRTQGPVQGDVTCTIEREYSESTACSFAAMAISASECAATIVAK</sequence>
<evidence type="ECO:0000313" key="3">
    <source>
        <dbReference type="Proteomes" id="UP000278222"/>
    </source>
</evidence>
<accession>A0A3N1MED5</accession>
<name>A0A3N1MED5_9PROT</name>
<dbReference type="Proteomes" id="UP000278222">
    <property type="component" value="Unassembled WGS sequence"/>
</dbReference>
<comment type="caution">
    <text evidence="2">The sequence shown here is derived from an EMBL/GenBank/DDBJ whole genome shotgun (WGS) entry which is preliminary data.</text>
</comment>
<gene>
    <name evidence="2" type="ORF">EDC65_0265</name>
</gene>
<feature type="chain" id="PRO_5018090038" evidence="1">
    <location>
        <begin position="25"/>
        <end position="143"/>
    </location>
</feature>
<evidence type="ECO:0000313" key="2">
    <source>
        <dbReference type="EMBL" id="ROQ01090.1"/>
    </source>
</evidence>
<dbReference type="AlphaFoldDB" id="A0A3N1MED5"/>
<protein>
    <submittedName>
        <fullName evidence="2">Uncharacterized protein</fullName>
    </submittedName>
</protein>
<evidence type="ECO:0000256" key="1">
    <source>
        <dbReference type="SAM" id="SignalP"/>
    </source>
</evidence>
<dbReference type="EMBL" id="RJKX01000011">
    <property type="protein sequence ID" value="ROQ01090.1"/>
    <property type="molecule type" value="Genomic_DNA"/>
</dbReference>
<organism evidence="2 3">
    <name type="scientific">Stella humosa</name>
    <dbReference type="NCBI Taxonomy" id="94"/>
    <lineage>
        <taxon>Bacteria</taxon>
        <taxon>Pseudomonadati</taxon>
        <taxon>Pseudomonadota</taxon>
        <taxon>Alphaproteobacteria</taxon>
        <taxon>Rhodospirillales</taxon>
        <taxon>Stellaceae</taxon>
        <taxon>Stella</taxon>
    </lineage>
</organism>
<feature type="signal peptide" evidence="1">
    <location>
        <begin position="1"/>
        <end position="24"/>
    </location>
</feature>
<reference evidence="2 3" key="1">
    <citation type="submission" date="2018-11" db="EMBL/GenBank/DDBJ databases">
        <title>Genomic Encyclopedia of Type Strains, Phase IV (KMG-IV): sequencing the most valuable type-strain genomes for metagenomic binning, comparative biology and taxonomic classification.</title>
        <authorList>
            <person name="Goeker M."/>
        </authorList>
    </citation>
    <scope>NUCLEOTIDE SEQUENCE [LARGE SCALE GENOMIC DNA]</scope>
    <source>
        <strain evidence="2 3">DSM 5900</strain>
    </source>
</reference>
<dbReference type="PROSITE" id="PS51257">
    <property type="entry name" value="PROKAR_LIPOPROTEIN"/>
    <property type="match status" value="1"/>
</dbReference>
<keyword evidence="1" id="KW-0732">Signal</keyword>
<proteinExistence type="predicted"/>
<dbReference type="RefSeq" id="WP_142235730.1">
    <property type="nucleotide sequence ID" value="NZ_AP019700.1"/>
</dbReference>